<dbReference type="SUPFAM" id="SSF50249">
    <property type="entry name" value="Nucleic acid-binding proteins"/>
    <property type="match status" value="1"/>
</dbReference>
<feature type="domain" description="Helicase C-terminal" evidence="17">
    <location>
        <begin position="468"/>
        <end position="618"/>
    </location>
</feature>
<dbReference type="InterPro" id="IPR047112">
    <property type="entry name" value="RecG/Mfd"/>
</dbReference>
<dbReference type="EC" id="5.6.2.4" evidence="13 15"/>
<keyword evidence="5 15" id="KW-0378">Hydrolase</keyword>
<reference evidence="18" key="1">
    <citation type="submission" date="2017-02" db="EMBL/GenBank/DDBJ databases">
        <authorList>
            <person name="Regsiter A."/>
            <person name="William W."/>
        </authorList>
    </citation>
    <scope>NUCLEOTIDE SEQUENCE</scope>
    <source>
        <strain evidence="18">BdmA 4</strain>
    </source>
</reference>
<keyword evidence="7 15" id="KW-0067">ATP-binding</keyword>
<evidence type="ECO:0000256" key="14">
    <source>
        <dbReference type="ARBA" id="ARBA00048988"/>
    </source>
</evidence>
<dbReference type="Gene3D" id="3.40.50.300">
    <property type="entry name" value="P-loop containing nucleotide triphosphate hydrolases"/>
    <property type="match status" value="2"/>
</dbReference>
<dbReference type="Pfam" id="PF17191">
    <property type="entry name" value="RecG_wedge"/>
    <property type="match status" value="1"/>
</dbReference>
<dbReference type="Pfam" id="PF19833">
    <property type="entry name" value="RecG_dom3_C"/>
    <property type="match status" value="1"/>
</dbReference>
<dbReference type="CDD" id="cd17992">
    <property type="entry name" value="DEXHc_RecG"/>
    <property type="match status" value="1"/>
</dbReference>
<dbReference type="InterPro" id="IPR014001">
    <property type="entry name" value="Helicase_ATP-bd"/>
</dbReference>
<dbReference type="GO" id="GO:0006281">
    <property type="term" value="P:DNA repair"/>
    <property type="evidence" value="ECO:0007669"/>
    <property type="project" value="UniProtKB-UniRule"/>
</dbReference>
<accession>A0A3P3XV55</accession>
<dbReference type="Pfam" id="PF00271">
    <property type="entry name" value="Helicase_C"/>
    <property type="match status" value="1"/>
</dbReference>
<evidence type="ECO:0000256" key="11">
    <source>
        <dbReference type="ARBA" id="ARBA00023235"/>
    </source>
</evidence>
<gene>
    <name evidence="18" type="primary">recG</name>
    <name evidence="18" type="ORF">SPIRO4BDMA_80060</name>
</gene>
<name>A0A3P3XV55_9SPIR</name>
<keyword evidence="4 15" id="KW-0227">DNA damage</keyword>
<comment type="function">
    <text evidence="15">Plays a critical role in recombination and DNA repair. Helps process Holliday junction intermediates to mature products by catalyzing branch migration. Has replication fork regression activity, unwinds stalled or blocked replication forks to make a HJ that can be resolved. Has a DNA unwinding activity characteristic of a DNA helicase with 3'-5' polarity.</text>
</comment>
<evidence type="ECO:0000256" key="9">
    <source>
        <dbReference type="ARBA" id="ARBA00023172"/>
    </source>
</evidence>
<dbReference type="PROSITE" id="PS51194">
    <property type="entry name" value="HELICASE_CTER"/>
    <property type="match status" value="1"/>
</dbReference>
<keyword evidence="3 15" id="KW-0547">Nucleotide-binding</keyword>
<dbReference type="GO" id="GO:0006310">
    <property type="term" value="P:DNA recombination"/>
    <property type="evidence" value="ECO:0007669"/>
    <property type="project" value="UniProtKB-UniRule"/>
</dbReference>
<dbReference type="EMBL" id="FWDO01000008">
    <property type="protein sequence ID" value="SLM19953.1"/>
    <property type="molecule type" value="Genomic_DNA"/>
</dbReference>
<evidence type="ECO:0000256" key="7">
    <source>
        <dbReference type="ARBA" id="ARBA00022840"/>
    </source>
</evidence>
<dbReference type="PANTHER" id="PTHR47964:SF1">
    <property type="entry name" value="ATP-DEPENDENT DNA HELICASE HOMOLOG RECG, CHLOROPLASTIC"/>
    <property type="match status" value="1"/>
</dbReference>
<evidence type="ECO:0000256" key="13">
    <source>
        <dbReference type="ARBA" id="ARBA00034808"/>
    </source>
</evidence>
<comment type="similarity">
    <text evidence="1 15">Belongs to the helicase family. RecG subfamily.</text>
</comment>
<dbReference type="NCBIfam" id="NF008168">
    <property type="entry name" value="PRK10917.2-2"/>
    <property type="match status" value="1"/>
</dbReference>
<dbReference type="SMART" id="SM00490">
    <property type="entry name" value="HELICc"/>
    <property type="match status" value="1"/>
</dbReference>
<dbReference type="InterPro" id="IPR011545">
    <property type="entry name" value="DEAD/DEAH_box_helicase_dom"/>
</dbReference>
<dbReference type="NCBIfam" id="TIGR00643">
    <property type="entry name" value="recG"/>
    <property type="match status" value="1"/>
</dbReference>
<evidence type="ECO:0000256" key="12">
    <source>
        <dbReference type="ARBA" id="ARBA00034617"/>
    </source>
</evidence>
<dbReference type="InterPro" id="IPR045562">
    <property type="entry name" value="RecG_dom3_C"/>
</dbReference>
<comment type="catalytic activity">
    <reaction evidence="14 15">
        <text>ATP + H2O = ADP + phosphate + H(+)</text>
        <dbReference type="Rhea" id="RHEA:13065"/>
        <dbReference type="ChEBI" id="CHEBI:15377"/>
        <dbReference type="ChEBI" id="CHEBI:15378"/>
        <dbReference type="ChEBI" id="CHEBI:30616"/>
        <dbReference type="ChEBI" id="CHEBI:43474"/>
        <dbReference type="ChEBI" id="CHEBI:456216"/>
        <dbReference type="EC" id="5.6.2.4"/>
    </reaction>
</comment>
<dbReference type="CDD" id="cd04488">
    <property type="entry name" value="RecG_wedge_OBF"/>
    <property type="match status" value="1"/>
</dbReference>
<evidence type="ECO:0000256" key="6">
    <source>
        <dbReference type="ARBA" id="ARBA00022806"/>
    </source>
</evidence>
<evidence type="ECO:0000256" key="1">
    <source>
        <dbReference type="ARBA" id="ARBA00007504"/>
    </source>
</evidence>
<dbReference type="InterPro" id="IPR012340">
    <property type="entry name" value="NA-bd_OB-fold"/>
</dbReference>
<evidence type="ECO:0000256" key="3">
    <source>
        <dbReference type="ARBA" id="ARBA00022741"/>
    </source>
</evidence>
<keyword evidence="11" id="KW-0413">Isomerase</keyword>
<dbReference type="SUPFAM" id="SSF52540">
    <property type="entry name" value="P-loop containing nucleoside triphosphate hydrolases"/>
    <property type="match status" value="2"/>
</dbReference>
<dbReference type="GO" id="GO:0016887">
    <property type="term" value="F:ATP hydrolysis activity"/>
    <property type="evidence" value="ECO:0007669"/>
    <property type="project" value="RHEA"/>
</dbReference>
<evidence type="ECO:0000256" key="10">
    <source>
        <dbReference type="ARBA" id="ARBA00023204"/>
    </source>
</evidence>
<dbReference type="GO" id="GO:0043138">
    <property type="term" value="F:3'-5' DNA helicase activity"/>
    <property type="evidence" value="ECO:0007669"/>
    <property type="project" value="UniProtKB-EC"/>
</dbReference>
<evidence type="ECO:0000256" key="15">
    <source>
        <dbReference type="RuleBase" id="RU363016"/>
    </source>
</evidence>
<protein>
    <recommendedName>
        <fullName evidence="2 15">ATP-dependent DNA helicase RecG</fullName>
        <ecNumber evidence="13 15">5.6.2.4</ecNumber>
    </recommendedName>
</protein>
<evidence type="ECO:0000256" key="5">
    <source>
        <dbReference type="ARBA" id="ARBA00022801"/>
    </source>
</evidence>
<dbReference type="GO" id="GO:0003677">
    <property type="term" value="F:DNA binding"/>
    <property type="evidence" value="ECO:0007669"/>
    <property type="project" value="UniProtKB-KW"/>
</dbReference>
<sequence length="686" mass="76731">MFLRELTQDLRILRGTGPATLRALANLDVHTVADLLLHLPRDYEDKTKIVPISRFSEGKVYTTARILRHEWFGFGRMRTLKIVVADDSSEAALLCFNRPFLEQMAPIGSTVQIYGKFQFKYGEIQSSAFEIKRLDGALNLKIKPEAALSPVYSLSERLSQMALRRMVELALSKFAPHLEDELPPSLRAAYGFPPKAEAIRAIHFPSSWEAAKRAHDMLAYEELFYFQLGIALRMRSRRAKVIERRASPGVLARQLRERLPYALTVDQESVLGEIVDDMHKPYPMARLLQGDVGSGKTIVAILAALHAVERGGQVAIMAPTELLARQHATIAAHLVEPLGVRLAFVTGSISNAARPPLLAALKDGEIDIAIGTHALFSEDVSFKNLELVIIDEQQRFGVLQRIALYKKGRIPDFLMMTATPIPRSLALTFFGDLQVSTILHLPPGRKPVVTHLAHEDRRHRVYEFTRGKLKEGRQAYFVYPVISGSERLDLRDAESMASHLAKDVFPEFKVGLLHSRLGDEVKMEVMTKFAAGEISILVATTVVEVGVDVPNATVMVIEHAERFGLSALHQLRGRIGRSSHQGYCFLVYSKDLTEEGRLRLKALYETTDGFTIAEEDLKIRGPGDMLGIEQSGDLRLQIADMRTDFELLKKARHDAFGVIESDPALSEPDHEVIRQVLARANPFSEK</sequence>
<keyword evidence="9 15" id="KW-0233">DNA recombination</keyword>
<dbReference type="PROSITE" id="PS51192">
    <property type="entry name" value="HELICASE_ATP_BIND_1"/>
    <property type="match status" value="1"/>
</dbReference>
<evidence type="ECO:0000256" key="4">
    <source>
        <dbReference type="ARBA" id="ARBA00022763"/>
    </source>
</evidence>
<keyword evidence="6 15" id="KW-0347">Helicase</keyword>
<dbReference type="InterPro" id="IPR001650">
    <property type="entry name" value="Helicase_C-like"/>
</dbReference>
<feature type="domain" description="Helicase ATP-binding" evidence="16">
    <location>
        <begin position="277"/>
        <end position="438"/>
    </location>
</feature>
<dbReference type="InterPro" id="IPR027417">
    <property type="entry name" value="P-loop_NTPase"/>
</dbReference>
<dbReference type="InterPro" id="IPR004609">
    <property type="entry name" value="ATP-dep_DNA_helicase_RecG"/>
</dbReference>
<dbReference type="Pfam" id="PF00270">
    <property type="entry name" value="DEAD"/>
    <property type="match status" value="1"/>
</dbReference>
<evidence type="ECO:0000256" key="8">
    <source>
        <dbReference type="ARBA" id="ARBA00023125"/>
    </source>
</evidence>
<proteinExistence type="inferred from homology"/>
<dbReference type="Gene3D" id="2.40.50.140">
    <property type="entry name" value="Nucleic acid-binding proteins"/>
    <property type="match status" value="1"/>
</dbReference>
<keyword evidence="10 15" id="KW-0234">DNA repair</keyword>
<dbReference type="NCBIfam" id="NF008165">
    <property type="entry name" value="PRK10917.1-3"/>
    <property type="match status" value="1"/>
</dbReference>
<comment type="catalytic activity">
    <reaction evidence="12 15">
        <text>Couples ATP hydrolysis with the unwinding of duplex DNA by translocating in the 3'-5' direction.</text>
        <dbReference type="EC" id="5.6.2.4"/>
    </reaction>
</comment>
<dbReference type="GO" id="GO:0005524">
    <property type="term" value="F:ATP binding"/>
    <property type="evidence" value="ECO:0007669"/>
    <property type="project" value="UniProtKB-KW"/>
</dbReference>
<evidence type="ECO:0000259" key="16">
    <source>
        <dbReference type="PROSITE" id="PS51192"/>
    </source>
</evidence>
<organism evidence="18">
    <name type="scientific">uncultured spirochete</name>
    <dbReference type="NCBI Taxonomy" id="156406"/>
    <lineage>
        <taxon>Bacteria</taxon>
        <taxon>Pseudomonadati</taxon>
        <taxon>Spirochaetota</taxon>
        <taxon>Spirochaetia</taxon>
        <taxon>Spirochaetales</taxon>
        <taxon>environmental samples</taxon>
    </lineage>
</organism>
<dbReference type="InterPro" id="IPR033454">
    <property type="entry name" value="RecG_wedge"/>
</dbReference>
<dbReference type="CDD" id="cd18811">
    <property type="entry name" value="SF2_C_RecG"/>
    <property type="match status" value="1"/>
</dbReference>
<evidence type="ECO:0000313" key="18">
    <source>
        <dbReference type="EMBL" id="SLM19953.1"/>
    </source>
</evidence>
<evidence type="ECO:0000259" key="17">
    <source>
        <dbReference type="PROSITE" id="PS51194"/>
    </source>
</evidence>
<dbReference type="SMART" id="SM00487">
    <property type="entry name" value="DEXDc"/>
    <property type="match status" value="1"/>
</dbReference>
<dbReference type="PANTHER" id="PTHR47964">
    <property type="entry name" value="ATP-DEPENDENT DNA HELICASE HOMOLOG RECG, CHLOROPLASTIC"/>
    <property type="match status" value="1"/>
</dbReference>
<evidence type="ECO:0000256" key="2">
    <source>
        <dbReference type="ARBA" id="ARBA00017846"/>
    </source>
</evidence>
<dbReference type="AlphaFoldDB" id="A0A3P3XV55"/>
<keyword evidence="8" id="KW-0238">DNA-binding</keyword>